<sequence>MITLMASSSSSIPQTKYDVFLSFKGEDTRDNFTSHLYSTLRRKQIQTFIDNQLVRGDKISPSIFNAIEGSNISVIIFSEGYASSRWCLDELVKILECKNLRGQIVMPVFYRVDPSDVRNQTGIFGDLFSKLEECFHEKLDKLQSWRIALREAANLSGFDSHVIRPESELIEKIINNILRKLKDKLESHGEEHLMGVESYIREIESLLSIGSTGVYTLGIWGMGGIGKTTITRAIFKKAAGHFDGSCFMENVREGEEKNKGLVHLRQQLFSTLLEDENVKIDVLDNSFNLQRLRRKKVFIVFDDITCLKQIESLIGNLYHIGEGSRIIITTRDKQVLKICKVNEIYKMKGLLQRDALELFSQCAFKKNHPNIGYDELSFEIIEYAGGIPLALKVLGCFLLGKKKKVWRSAIEKLKRIPNKDIQKVLKISYDGLDDEEQNIFLDIACFFKGEDKDYITTFLDGCGFFAKIGIRILVDKCLIIISKNSITMHDLLQEMGREIVRQESINDPGKRSRLWHHEDIYEVLTYNMGTKTVQGISFDMSTVEKIHLNPYVFTKMRKLRYLKFYGENKCKLSHFFDSRFSEVRYFRWDGYPVKSFPLRSHSSNLVSLELRDSRIEELWDGIKNLVKLKHIDLSNSKQLIELPDLSKAPNLEKLILEGCSSLVDTHSSIQLLNKLVIMDLRNCESLKRLPPIICTESLKTLLLSGCTSLKRFTEISSIDYPSKLVKLDLRNCSRLEHLPRSIGKLKSLQRLNLSYCSKLQRLPDELGNLEALKTLDIERTPIREIPESLGQLSSLKELYLEKNNFERIPESIINLSNLKELSLSYCKRLRYLPKLPCNLYYVEADHCNSLEALSSSSVRTASGHWSAFDLRNCFKLNHNQIRKIVEYALKEIQLRVIAWFKESNKAYGCPTGSIYYPGNEIPECFKFRSMGSSIMLELPQGGFNNKCLGFAFCAVVAFEEDHDYSGEGFDFWCEMKFKTKDDQRHVRFREHPFLLESIGFVHSDHVLVGYKLSYNTFPKDCNEVIFQFSISHYLDIDRRGVVTKCGVHLFCLQDFGKSMKDRSRSFGSTDEEENPLPKRLKY</sequence>
<dbReference type="EMBL" id="CM051396">
    <property type="protein sequence ID" value="KAJ4723826.1"/>
    <property type="molecule type" value="Genomic_DNA"/>
</dbReference>
<organism evidence="1 2">
    <name type="scientific">Melia azedarach</name>
    <name type="common">Chinaberry tree</name>
    <dbReference type="NCBI Taxonomy" id="155640"/>
    <lineage>
        <taxon>Eukaryota</taxon>
        <taxon>Viridiplantae</taxon>
        <taxon>Streptophyta</taxon>
        <taxon>Embryophyta</taxon>
        <taxon>Tracheophyta</taxon>
        <taxon>Spermatophyta</taxon>
        <taxon>Magnoliopsida</taxon>
        <taxon>eudicotyledons</taxon>
        <taxon>Gunneridae</taxon>
        <taxon>Pentapetalae</taxon>
        <taxon>rosids</taxon>
        <taxon>malvids</taxon>
        <taxon>Sapindales</taxon>
        <taxon>Meliaceae</taxon>
        <taxon>Melia</taxon>
    </lineage>
</organism>
<name>A0ACC1YK68_MELAZ</name>
<evidence type="ECO:0000313" key="1">
    <source>
        <dbReference type="EMBL" id="KAJ4723826.1"/>
    </source>
</evidence>
<comment type="caution">
    <text evidence="1">The sequence shown here is derived from an EMBL/GenBank/DDBJ whole genome shotgun (WGS) entry which is preliminary data.</text>
</comment>
<protein>
    <submittedName>
        <fullName evidence="1">Disease resistance protein (TIR-NBS-LRR class) family</fullName>
    </submittedName>
</protein>
<reference evidence="1 2" key="1">
    <citation type="journal article" date="2023" name="Science">
        <title>Complex scaffold remodeling in plant triterpene biosynthesis.</title>
        <authorList>
            <person name="De La Pena R."/>
            <person name="Hodgson H."/>
            <person name="Liu J.C."/>
            <person name="Stephenson M.J."/>
            <person name="Martin A.C."/>
            <person name="Owen C."/>
            <person name="Harkess A."/>
            <person name="Leebens-Mack J."/>
            <person name="Jimenez L.E."/>
            <person name="Osbourn A."/>
            <person name="Sattely E.S."/>
        </authorList>
    </citation>
    <scope>NUCLEOTIDE SEQUENCE [LARGE SCALE GENOMIC DNA]</scope>
    <source>
        <strain evidence="2">cv. JPN11</strain>
        <tissue evidence="1">Leaf</tissue>
    </source>
</reference>
<accession>A0ACC1YK68</accession>
<dbReference type="Proteomes" id="UP001164539">
    <property type="component" value="Chromosome 3"/>
</dbReference>
<proteinExistence type="predicted"/>
<keyword evidence="2" id="KW-1185">Reference proteome</keyword>
<gene>
    <name evidence="1" type="ORF">OWV82_007149</name>
</gene>
<evidence type="ECO:0000313" key="2">
    <source>
        <dbReference type="Proteomes" id="UP001164539"/>
    </source>
</evidence>